<dbReference type="EMBL" id="QUZK01000052">
    <property type="protein sequence ID" value="RFF29025.1"/>
    <property type="molecule type" value="Genomic_DNA"/>
</dbReference>
<feature type="region of interest" description="Disordered" evidence="1">
    <location>
        <begin position="1"/>
        <end position="30"/>
    </location>
</feature>
<evidence type="ECO:0000313" key="2">
    <source>
        <dbReference type="EMBL" id="RFF29025.1"/>
    </source>
</evidence>
<accession>A0A3E1K4T5</accession>
<keyword evidence="3" id="KW-1185">Reference proteome</keyword>
<evidence type="ECO:0000256" key="1">
    <source>
        <dbReference type="SAM" id="MobiDB-lite"/>
    </source>
</evidence>
<comment type="caution">
    <text evidence="2">The sequence shown here is derived from an EMBL/GenBank/DDBJ whole genome shotgun (WGS) entry which is preliminary data.</text>
</comment>
<sequence>SKKKASKKKASKKKASKKKASRKAAAAEGDMAHVLAAVDQLRDALHDLASHQINQRRQLVEELRTAARSGFSEVETAARKTLNRLTGKG</sequence>
<evidence type="ECO:0000313" key="3">
    <source>
        <dbReference type="Proteomes" id="UP000260351"/>
    </source>
</evidence>
<proteinExistence type="predicted"/>
<gene>
    <name evidence="2" type="ORF">DZC52_14295</name>
</gene>
<protein>
    <submittedName>
        <fullName evidence="2">Uncharacterized protein</fullName>
    </submittedName>
</protein>
<feature type="non-terminal residue" evidence="2">
    <location>
        <position position="1"/>
    </location>
</feature>
<dbReference type="AlphaFoldDB" id="A0A3E1K4T5"/>
<name>A0A3E1K4T5_9GAMM</name>
<dbReference type="Proteomes" id="UP000260351">
    <property type="component" value="Unassembled WGS sequence"/>
</dbReference>
<reference evidence="2 3" key="1">
    <citation type="submission" date="2018-08" db="EMBL/GenBank/DDBJ databases">
        <title>Wenzhouxiangella salilacus sp. nov., a novel bacterium isolated from a saline lake in Xinjiang Province, China.</title>
        <authorList>
            <person name="Han S."/>
        </authorList>
    </citation>
    <scope>NUCLEOTIDE SEQUENCE [LARGE SCALE GENOMIC DNA]</scope>
    <source>
        <strain evidence="2 3">XDB06</strain>
    </source>
</reference>
<organism evidence="2 3">
    <name type="scientific">Wenzhouxiangella sediminis</name>
    <dbReference type="NCBI Taxonomy" id="1792836"/>
    <lineage>
        <taxon>Bacteria</taxon>
        <taxon>Pseudomonadati</taxon>
        <taxon>Pseudomonadota</taxon>
        <taxon>Gammaproteobacteria</taxon>
        <taxon>Chromatiales</taxon>
        <taxon>Wenzhouxiangellaceae</taxon>
        <taxon>Wenzhouxiangella</taxon>
    </lineage>
</organism>
<feature type="compositionally biased region" description="Basic residues" evidence="1">
    <location>
        <begin position="1"/>
        <end position="22"/>
    </location>
</feature>
<dbReference type="RefSeq" id="WP_181918968.1">
    <property type="nucleotide sequence ID" value="NZ_QUZK01000052.1"/>
</dbReference>